<reference evidence="1 2" key="1">
    <citation type="journal article" date="2021" name="Elife">
        <title>Chloroplast acquisition without the gene transfer in kleptoplastic sea slugs, Plakobranchus ocellatus.</title>
        <authorList>
            <person name="Maeda T."/>
            <person name="Takahashi S."/>
            <person name="Yoshida T."/>
            <person name="Shimamura S."/>
            <person name="Takaki Y."/>
            <person name="Nagai Y."/>
            <person name="Toyoda A."/>
            <person name="Suzuki Y."/>
            <person name="Arimoto A."/>
            <person name="Ishii H."/>
            <person name="Satoh N."/>
            <person name="Nishiyama T."/>
            <person name="Hasebe M."/>
            <person name="Maruyama T."/>
            <person name="Minagawa J."/>
            <person name="Obokata J."/>
            <person name="Shigenobu S."/>
        </authorList>
    </citation>
    <scope>NUCLEOTIDE SEQUENCE [LARGE SCALE GENOMIC DNA]</scope>
</reference>
<keyword evidence="2" id="KW-1185">Reference proteome</keyword>
<dbReference type="PANTHER" id="PTHR47027">
    <property type="entry name" value="REVERSE TRANSCRIPTASE DOMAIN-CONTAINING PROTEIN"/>
    <property type="match status" value="1"/>
</dbReference>
<comment type="caution">
    <text evidence="1">The sequence shown here is derived from an EMBL/GenBank/DDBJ whole genome shotgun (WGS) entry which is preliminary data.</text>
</comment>
<name>A0AAV3YHS0_9GAST</name>
<dbReference type="AlphaFoldDB" id="A0AAV3YHS0"/>
<gene>
    <name evidence="1" type="ORF">PoB_000827700</name>
</gene>
<dbReference type="EMBL" id="BLXT01000945">
    <property type="protein sequence ID" value="GFN81771.1"/>
    <property type="molecule type" value="Genomic_DNA"/>
</dbReference>
<accession>A0AAV3YHS0</accession>
<protein>
    <submittedName>
        <fullName evidence="1">Craniofacial development protein 2</fullName>
    </submittedName>
</protein>
<evidence type="ECO:0000313" key="1">
    <source>
        <dbReference type="EMBL" id="GFN81771.1"/>
    </source>
</evidence>
<evidence type="ECO:0000313" key="2">
    <source>
        <dbReference type="Proteomes" id="UP000735302"/>
    </source>
</evidence>
<dbReference type="PANTHER" id="PTHR47027:SF20">
    <property type="entry name" value="REVERSE TRANSCRIPTASE-LIKE PROTEIN WITH RNA-DIRECTED DNA POLYMERASE DOMAIN"/>
    <property type="match status" value="1"/>
</dbReference>
<sequence>MPVSNILCKGERIKQLCTFKYLISTITPYARCDIEIQKRIALSKDIFTKMKSIFTNRNIRLSTKINTMKAYIWSILLYGCECWTLTKDLERRLKQQKCCISEELREYHGLKGIQAKK</sequence>
<dbReference type="Proteomes" id="UP000735302">
    <property type="component" value="Unassembled WGS sequence"/>
</dbReference>
<organism evidence="1 2">
    <name type="scientific">Plakobranchus ocellatus</name>
    <dbReference type="NCBI Taxonomy" id="259542"/>
    <lineage>
        <taxon>Eukaryota</taxon>
        <taxon>Metazoa</taxon>
        <taxon>Spiralia</taxon>
        <taxon>Lophotrochozoa</taxon>
        <taxon>Mollusca</taxon>
        <taxon>Gastropoda</taxon>
        <taxon>Heterobranchia</taxon>
        <taxon>Euthyneura</taxon>
        <taxon>Panpulmonata</taxon>
        <taxon>Sacoglossa</taxon>
        <taxon>Placobranchoidea</taxon>
        <taxon>Plakobranchidae</taxon>
        <taxon>Plakobranchus</taxon>
    </lineage>
</organism>
<proteinExistence type="predicted"/>